<comment type="caution">
    <text evidence="2">The sequence shown here is derived from an EMBL/GenBank/DDBJ whole genome shotgun (WGS) entry which is preliminary data.</text>
</comment>
<keyword evidence="3" id="KW-1185">Reference proteome</keyword>
<evidence type="ECO:0000313" key="3">
    <source>
        <dbReference type="Proteomes" id="UP001232992"/>
    </source>
</evidence>
<feature type="domain" description="FHA" evidence="1">
    <location>
        <begin position="151"/>
        <end position="207"/>
    </location>
</feature>
<accession>A0ABT7BTZ0</accession>
<gene>
    <name evidence="2" type="ORF">PMH09_05535</name>
</gene>
<dbReference type="CDD" id="cd00060">
    <property type="entry name" value="FHA"/>
    <property type="match status" value="1"/>
</dbReference>
<sequence>MIVCPQCNHQNPDGAVVCEACYIELPQLTTCPNCGARVQQDATFCGQCGFALHPTSSPDPAIPVEETQLEIPPLVEPEPLVAPEPILQTESPETEIPETEIELDPIASERLTQSESAARANPATALQIETASLVHIATGEAIELPNHQSVLYIGKPNTQIPPDIDVSGFPHADVVSRIHAVLRIEGETYYIEDLGSSNGTYINHLPLPKGNRQLLKGGDRVTLGKNDLVTFLFQRSVDPQ</sequence>
<proteinExistence type="predicted"/>
<dbReference type="InterPro" id="IPR050923">
    <property type="entry name" value="Cell_Proc_Reg/RNA_Proc"/>
</dbReference>
<protein>
    <submittedName>
        <fullName evidence="2">FHA domain-containing protein</fullName>
    </submittedName>
</protein>
<evidence type="ECO:0000259" key="1">
    <source>
        <dbReference type="PROSITE" id="PS50006"/>
    </source>
</evidence>
<dbReference type="InterPro" id="IPR000253">
    <property type="entry name" value="FHA_dom"/>
</dbReference>
<dbReference type="PROSITE" id="PS50006">
    <property type="entry name" value="FHA_DOMAIN"/>
    <property type="match status" value="1"/>
</dbReference>
<name>A0ABT7BTZ0_9CYAN</name>
<dbReference type="Pfam" id="PF12773">
    <property type="entry name" value="DZR"/>
    <property type="match status" value="1"/>
</dbReference>
<dbReference type="Pfam" id="PF00498">
    <property type="entry name" value="FHA"/>
    <property type="match status" value="1"/>
</dbReference>
<dbReference type="SUPFAM" id="SSF49879">
    <property type="entry name" value="SMAD/FHA domain"/>
    <property type="match status" value="1"/>
</dbReference>
<dbReference type="Gene3D" id="2.60.200.20">
    <property type="match status" value="1"/>
</dbReference>
<dbReference type="InterPro" id="IPR025874">
    <property type="entry name" value="DZR"/>
</dbReference>
<dbReference type="InterPro" id="IPR008984">
    <property type="entry name" value="SMAD_FHA_dom_sf"/>
</dbReference>
<dbReference type="Proteomes" id="UP001232992">
    <property type="component" value="Unassembled WGS sequence"/>
</dbReference>
<dbReference type="EMBL" id="JAQOSQ010000003">
    <property type="protein sequence ID" value="MDJ1182651.1"/>
    <property type="molecule type" value="Genomic_DNA"/>
</dbReference>
<evidence type="ECO:0000313" key="2">
    <source>
        <dbReference type="EMBL" id="MDJ1182651.1"/>
    </source>
</evidence>
<organism evidence="2 3">
    <name type="scientific">Roseofilum casamattae BLCC-M143</name>
    <dbReference type="NCBI Taxonomy" id="3022442"/>
    <lineage>
        <taxon>Bacteria</taxon>
        <taxon>Bacillati</taxon>
        <taxon>Cyanobacteriota</taxon>
        <taxon>Cyanophyceae</taxon>
        <taxon>Desertifilales</taxon>
        <taxon>Desertifilaceae</taxon>
        <taxon>Roseofilum</taxon>
        <taxon>Roseofilum casamattae</taxon>
    </lineage>
</organism>
<reference evidence="2 3" key="1">
    <citation type="submission" date="2023-01" db="EMBL/GenBank/DDBJ databases">
        <title>Novel diversity within Roseofilum (Cyanobacteria; Desertifilaceae) from marine benthic mats with descriptions of four novel species.</title>
        <authorList>
            <person name="Wang Y."/>
            <person name="Berthold D.E."/>
            <person name="Hu J."/>
            <person name="Lefler F.W."/>
            <person name="Laughinghouse H.D. IV."/>
        </authorList>
    </citation>
    <scope>NUCLEOTIDE SEQUENCE [LARGE SCALE GENOMIC DNA]</scope>
    <source>
        <strain evidence="2 3">BLCC-M143</strain>
    </source>
</reference>
<dbReference type="RefSeq" id="WP_283757302.1">
    <property type="nucleotide sequence ID" value="NZ_JAQOSQ010000003.1"/>
</dbReference>
<dbReference type="PANTHER" id="PTHR23308">
    <property type="entry name" value="NUCLEAR INHIBITOR OF PROTEIN PHOSPHATASE-1"/>
    <property type="match status" value="1"/>
</dbReference>
<dbReference type="SMART" id="SM00240">
    <property type="entry name" value="FHA"/>
    <property type="match status" value="1"/>
</dbReference>